<dbReference type="RefSeq" id="XP_011128945.1">
    <property type="nucleotide sequence ID" value="XM_011130643.1"/>
</dbReference>
<dbReference type="GeneID" id="22910809"/>
<evidence type="ECO:0008006" key="3">
    <source>
        <dbReference type="Google" id="ProtNLM"/>
    </source>
</evidence>
<comment type="caution">
    <text evidence="1">The sequence shown here is derived from an EMBL/GenBank/DDBJ whole genome shotgun (WGS) entry which is preliminary data.</text>
</comment>
<dbReference type="AlphaFoldDB" id="A0A023BCH7"/>
<evidence type="ECO:0000313" key="1">
    <source>
        <dbReference type="EMBL" id="EZG83321.1"/>
    </source>
</evidence>
<keyword evidence="2" id="KW-1185">Reference proteome</keyword>
<name>A0A023BCH7_GRENI</name>
<reference evidence="1" key="1">
    <citation type="submission" date="2013-12" db="EMBL/GenBank/DDBJ databases">
        <authorList>
            <person name="Omoto C.K."/>
            <person name="Sibley D."/>
            <person name="Venepally P."/>
            <person name="Hadjithomas M."/>
            <person name="Karamycheva S."/>
            <person name="Brunk B."/>
            <person name="Roos D."/>
            <person name="Caler E."/>
            <person name="Lorenzi H."/>
        </authorList>
    </citation>
    <scope>NUCLEOTIDE SEQUENCE</scope>
</reference>
<organism evidence="1 2">
    <name type="scientific">Gregarina niphandrodes</name>
    <name type="common">Septate eugregarine</name>
    <dbReference type="NCBI Taxonomy" id="110365"/>
    <lineage>
        <taxon>Eukaryota</taxon>
        <taxon>Sar</taxon>
        <taxon>Alveolata</taxon>
        <taxon>Apicomplexa</taxon>
        <taxon>Conoidasida</taxon>
        <taxon>Gregarinasina</taxon>
        <taxon>Eugregarinorida</taxon>
        <taxon>Gregarinidae</taxon>
        <taxon>Gregarina</taxon>
    </lineage>
</organism>
<dbReference type="OrthoDB" id="76265at2759"/>
<evidence type="ECO:0000313" key="2">
    <source>
        <dbReference type="Proteomes" id="UP000019763"/>
    </source>
</evidence>
<dbReference type="Gene3D" id="2.60.120.620">
    <property type="entry name" value="q2cbj1_9rhob like domain"/>
    <property type="match status" value="1"/>
</dbReference>
<dbReference type="eggNOG" id="ENOG502S9C2">
    <property type="taxonomic scope" value="Eukaryota"/>
</dbReference>
<dbReference type="Proteomes" id="UP000019763">
    <property type="component" value="Unassembled WGS sequence"/>
</dbReference>
<dbReference type="EMBL" id="AFNH02000108">
    <property type="protein sequence ID" value="EZG83321.1"/>
    <property type="molecule type" value="Genomic_DNA"/>
</dbReference>
<accession>A0A023BCH7</accession>
<sequence>MATVSESTSSLAQAHDVVEWPEEVVNKFWEVCVSVMDLRTAKQLEQKLRKGTGTECLIEINTCSHSHESSVAGKSIGEKLGGERKSEECCGHVKTGEIRNTLTPYCYKKLKDDTLGEELQRMCSRRFFIADHMGLVAESASSLFEKATEKRQVASTKEKAALQGFCLKLAIEQVIVQKVKKLRTRSEQMTVKDGGRLAYPQSYKIMFPKSHYRELNSVPADNMAELMDRGWTIVTNWMNCEDHPLVSRPKRQLRKDKAPAMETVPIHDLIAEDVEWLDMHSLFEDQTPFSPDPCRTDFALWINAAEIPAVLKGMSALSLKLTSLPFEMNQKTQAKLTINNNLFVDMYKAGSFFRDHADNDVEPERDNGRTFTFIYILRSPCQMRMSALNKTAKATTLNLQPNSMLIFKSRRFKYEIPKEDHKRVMIYYWCHGMNDV</sequence>
<proteinExistence type="predicted"/>
<gene>
    <name evidence="1" type="ORF">GNI_014830</name>
</gene>
<protein>
    <recommendedName>
        <fullName evidence="3">Prolyl 4-hydroxylase alpha subunit domain-containing protein</fullName>
    </recommendedName>
</protein>
<dbReference type="VEuPathDB" id="CryptoDB:GNI_014830"/>